<feature type="non-terminal residue" evidence="1">
    <location>
        <position position="1"/>
    </location>
</feature>
<dbReference type="AlphaFoldDB" id="A0A443S361"/>
<dbReference type="GO" id="GO:0016702">
    <property type="term" value="F:oxidoreductase activity, acting on single donors with incorporation of molecular oxygen, incorporation of two atoms of oxygen"/>
    <property type="evidence" value="ECO:0007669"/>
    <property type="project" value="InterPro"/>
</dbReference>
<evidence type="ECO:0000313" key="2">
    <source>
        <dbReference type="Proteomes" id="UP000288716"/>
    </source>
</evidence>
<name>A0A443S361_9ACAR</name>
<dbReference type="STRING" id="299467.A0A443S361"/>
<dbReference type="PANTHER" id="PTHR34315:SF1">
    <property type="entry name" value="INTRADIOL RING-CLEAVAGE DIOXYGENASES DOMAIN-CONTAINING PROTEIN-RELATED"/>
    <property type="match status" value="1"/>
</dbReference>
<organism evidence="1 2">
    <name type="scientific">Leptotrombidium deliense</name>
    <dbReference type="NCBI Taxonomy" id="299467"/>
    <lineage>
        <taxon>Eukaryota</taxon>
        <taxon>Metazoa</taxon>
        <taxon>Ecdysozoa</taxon>
        <taxon>Arthropoda</taxon>
        <taxon>Chelicerata</taxon>
        <taxon>Arachnida</taxon>
        <taxon>Acari</taxon>
        <taxon>Acariformes</taxon>
        <taxon>Trombidiformes</taxon>
        <taxon>Prostigmata</taxon>
        <taxon>Anystina</taxon>
        <taxon>Parasitengona</taxon>
        <taxon>Trombiculoidea</taxon>
        <taxon>Trombiculidae</taxon>
        <taxon>Leptotrombidium</taxon>
    </lineage>
</organism>
<dbReference type="VEuPathDB" id="VectorBase:LDEU010118"/>
<proteinExistence type="predicted"/>
<reference evidence="1 2" key="1">
    <citation type="journal article" date="2018" name="Gigascience">
        <title>Genomes of trombidid mites reveal novel predicted allergens and laterally-transferred genes associated with secondary metabolism.</title>
        <authorList>
            <person name="Dong X."/>
            <person name="Chaisiri K."/>
            <person name="Xia D."/>
            <person name="Armstrong S.D."/>
            <person name="Fang Y."/>
            <person name="Donnelly M.J."/>
            <person name="Kadowaki T."/>
            <person name="McGarry J.W."/>
            <person name="Darby A.C."/>
            <person name="Makepeace B.L."/>
        </authorList>
    </citation>
    <scope>NUCLEOTIDE SEQUENCE [LARGE SCALE GENOMIC DNA]</scope>
    <source>
        <strain evidence="1">UoL-UT</strain>
    </source>
</reference>
<comment type="caution">
    <text evidence="1">The sequence shown here is derived from an EMBL/GenBank/DDBJ whole genome shotgun (WGS) entry which is preliminary data.</text>
</comment>
<dbReference type="GO" id="GO:0005506">
    <property type="term" value="F:iron ion binding"/>
    <property type="evidence" value="ECO:0007669"/>
    <property type="project" value="InterPro"/>
</dbReference>
<dbReference type="PANTHER" id="PTHR34315">
    <property type="match status" value="1"/>
</dbReference>
<dbReference type="Gene3D" id="2.60.130.10">
    <property type="entry name" value="Aromatic compound dioxygenase"/>
    <property type="match status" value="1"/>
</dbReference>
<evidence type="ECO:0000313" key="1">
    <source>
        <dbReference type="EMBL" id="RWS21923.1"/>
    </source>
</evidence>
<protein>
    <recommendedName>
        <fullName evidence="3">Intradiol ring-cleavage dioxygenases domain-containing protein</fullName>
    </recommendedName>
</protein>
<gene>
    <name evidence="1" type="ORF">B4U80_04028</name>
</gene>
<keyword evidence="2" id="KW-1185">Reference proteome</keyword>
<dbReference type="Proteomes" id="UP000288716">
    <property type="component" value="Unassembled WGS sequence"/>
</dbReference>
<evidence type="ECO:0008006" key="3">
    <source>
        <dbReference type="Google" id="ProtNLM"/>
    </source>
</evidence>
<dbReference type="SUPFAM" id="SSF49482">
    <property type="entry name" value="Aromatic compound dioxygenase"/>
    <property type="match status" value="1"/>
</dbReference>
<dbReference type="InterPro" id="IPR015889">
    <property type="entry name" value="Intradiol_dOase_core"/>
</dbReference>
<sequence>VKVYIWHCDARGYYSGFLKYNPDEPAPPVEKADPSDPSRFLRGVQTTNNAGKVSFETIYPGFYYGRAIHIHIEVYKGGNAVYVGQVYFPEDLNKKLEQLDDYGDRRIKRTLNKDDSIFTGSGGVDTTLKLKGDFSGFKTSIILGIDPRTITKEKSEG</sequence>
<dbReference type="OrthoDB" id="10044157at2759"/>
<dbReference type="EMBL" id="NCKV01010341">
    <property type="protein sequence ID" value="RWS21923.1"/>
    <property type="molecule type" value="Genomic_DNA"/>
</dbReference>
<accession>A0A443S361</accession>